<dbReference type="RefSeq" id="WP_057741511.1">
    <property type="nucleotide sequence ID" value="NZ_JQBW01000010.1"/>
</dbReference>
<keyword evidence="3" id="KW-1185">Reference proteome</keyword>
<dbReference type="Gene3D" id="3.40.630.30">
    <property type="match status" value="1"/>
</dbReference>
<dbReference type="Proteomes" id="UP000050934">
    <property type="component" value="Unassembled WGS sequence"/>
</dbReference>
<evidence type="ECO:0000313" key="3">
    <source>
        <dbReference type="Proteomes" id="UP000050934"/>
    </source>
</evidence>
<dbReference type="SUPFAM" id="SSF55729">
    <property type="entry name" value="Acyl-CoA N-acyltransferases (Nat)"/>
    <property type="match status" value="1"/>
</dbReference>
<dbReference type="InterPro" id="IPR016181">
    <property type="entry name" value="Acyl_CoA_acyltransferase"/>
</dbReference>
<accession>A0A0R2HZP7</accession>
<comment type="caution">
    <text evidence="2">The sequence shown here is derived from an EMBL/GenBank/DDBJ whole genome shotgun (WGS) entry which is preliminary data.</text>
</comment>
<evidence type="ECO:0000259" key="1">
    <source>
        <dbReference type="PROSITE" id="PS51186"/>
    </source>
</evidence>
<feature type="domain" description="N-acetyltransferase" evidence="1">
    <location>
        <begin position="7"/>
        <end position="146"/>
    </location>
</feature>
<dbReference type="EMBL" id="JQBW01000010">
    <property type="protein sequence ID" value="KRN58289.1"/>
    <property type="molecule type" value="Genomic_DNA"/>
</dbReference>
<dbReference type="GO" id="GO:0008999">
    <property type="term" value="F:protein-N-terminal-alanine acetyltransferase activity"/>
    <property type="evidence" value="ECO:0007669"/>
    <property type="project" value="TreeGrafter"/>
</dbReference>
<dbReference type="AlphaFoldDB" id="A0A0R2HZP7"/>
<proteinExistence type="predicted"/>
<dbReference type="PROSITE" id="PS51186">
    <property type="entry name" value="GNAT"/>
    <property type="match status" value="1"/>
</dbReference>
<dbReference type="PATRIC" id="fig|396268.3.peg.744"/>
<gene>
    <name evidence="2" type="ORF">IV45_GL000734</name>
</gene>
<evidence type="ECO:0000313" key="2">
    <source>
        <dbReference type="EMBL" id="KRN58289.1"/>
    </source>
</evidence>
<name>A0A0R2HZP7_9LACO</name>
<organism evidence="2 3">
    <name type="scientific">Limosilactobacillus secaliphilus</name>
    <dbReference type="NCBI Taxonomy" id="396268"/>
    <lineage>
        <taxon>Bacteria</taxon>
        <taxon>Bacillati</taxon>
        <taxon>Bacillota</taxon>
        <taxon>Bacilli</taxon>
        <taxon>Lactobacillales</taxon>
        <taxon>Lactobacillaceae</taxon>
        <taxon>Limosilactobacillus</taxon>
    </lineage>
</organism>
<dbReference type="PANTHER" id="PTHR43792">
    <property type="entry name" value="GNAT FAMILY, PUTATIVE (AFU_ORTHOLOGUE AFUA_3G00765)-RELATED-RELATED"/>
    <property type="match status" value="1"/>
</dbReference>
<dbReference type="GO" id="GO:0005737">
    <property type="term" value="C:cytoplasm"/>
    <property type="evidence" value="ECO:0007669"/>
    <property type="project" value="TreeGrafter"/>
</dbReference>
<dbReference type="STRING" id="396268.IV45_GL000734"/>
<dbReference type="InterPro" id="IPR000182">
    <property type="entry name" value="GNAT_dom"/>
</dbReference>
<sequence length="146" mass="16844">MVNADTIKVRLLQSSDLPALERLYQDDQLVEQAGLVLDANPEFKRMVFASWVDHQFLWGIFSHQLLIGTINLFPQEQGVEIGYLLRPAYQHQGIMTKAVGQVLKKTTVRPIFAKVRVENTASKRVLQKNEFKLEATEQGWFRFLKN</sequence>
<dbReference type="InterPro" id="IPR051531">
    <property type="entry name" value="N-acetyltransferase"/>
</dbReference>
<dbReference type="PANTHER" id="PTHR43792:SF9">
    <property type="entry name" value="RIBOSOMAL-PROTEIN-ALANINE ACETYLTRANSFERASE"/>
    <property type="match status" value="1"/>
</dbReference>
<protein>
    <recommendedName>
        <fullName evidence="1">N-acetyltransferase domain-containing protein</fullName>
    </recommendedName>
</protein>
<dbReference type="Pfam" id="PF13302">
    <property type="entry name" value="Acetyltransf_3"/>
    <property type="match status" value="1"/>
</dbReference>
<reference evidence="2 3" key="1">
    <citation type="journal article" date="2015" name="Genome Announc.">
        <title>Expanding the biotechnology potential of lactobacilli through comparative genomics of 213 strains and associated genera.</title>
        <authorList>
            <person name="Sun Z."/>
            <person name="Harris H.M."/>
            <person name="McCann A."/>
            <person name="Guo C."/>
            <person name="Argimon S."/>
            <person name="Zhang W."/>
            <person name="Yang X."/>
            <person name="Jeffery I.B."/>
            <person name="Cooney J.C."/>
            <person name="Kagawa T.F."/>
            <person name="Liu W."/>
            <person name="Song Y."/>
            <person name="Salvetti E."/>
            <person name="Wrobel A."/>
            <person name="Rasinkangas P."/>
            <person name="Parkhill J."/>
            <person name="Rea M.C."/>
            <person name="O'Sullivan O."/>
            <person name="Ritari J."/>
            <person name="Douillard F.P."/>
            <person name="Paul Ross R."/>
            <person name="Yang R."/>
            <person name="Briner A.E."/>
            <person name="Felis G.E."/>
            <person name="de Vos W.M."/>
            <person name="Barrangou R."/>
            <person name="Klaenhammer T.R."/>
            <person name="Caufield P.W."/>
            <person name="Cui Y."/>
            <person name="Zhang H."/>
            <person name="O'Toole P.W."/>
        </authorList>
    </citation>
    <scope>NUCLEOTIDE SEQUENCE [LARGE SCALE GENOMIC DNA]</scope>
    <source>
        <strain evidence="2 3">DSM 17896</strain>
    </source>
</reference>